<dbReference type="AlphaFoldDB" id="A0AAE0LJV3"/>
<protein>
    <submittedName>
        <fullName evidence="2">Uncharacterized protein</fullName>
    </submittedName>
</protein>
<organism evidence="2 3">
    <name type="scientific">Cymbomonas tetramitiformis</name>
    <dbReference type="NCBI Taxonomy" id="36881"/>
    <lineage>
        <taxon>Eukaryota</taxon>
        <taxon>Viridiplantae</taxon>
        <taxon>Chlorophyta</taxon>
        <taxon>Pyramimonadophyceae</taxon>
        <taxon>Pyramimonadales</taxon>
        <taxon>Pyramimonadaceae</taxon>
        <taxon>Cymbomonas</taxon>
    </lineage>
</organism>
<evidence type="ECO:0000256" key="1">
    <source>
        <dbReference type="SAM" id="MobiDB-lite"/>
    </source>
</evidence>
<gene>
    <name evidence="2" type="ORF">CYMTET_4946</name>
</gene>
<accession>A0AAE0LJV3</accession>
<comment type="caution">
    <text evidence="2">The sequence shown here is derived from an EMBL/GenBank/DDBJ whole genome shotgun (WGS) entry which is preliminary data.</text>
</comment>
<sequence length="241" mass="25810">MMTALTQWEDMEDVAVAVGEEDGGKKAERGKLEVVVKTAAVAFYQMGTMDLEAAVSPKTVKTDAGSELRTAANAEAVEVAEVAEEGVHEEVVGAAEEVVMVVQEKGKEDRGGGWRGEAVMAGRREMEGAEEGEGVRAGEEMVSEEAVRRGGGEAMSGEMEVEVERRMGEGGEEEKVTAEREKVTAEDEQVGVEDKKAVEKVAGKEEAVTAEKEEVTAEKEEAGLQTREEADSSGDYQRHIA</sequence>
<feature type="region of interest" description="Disordered" evidence="1">
    <location>
        <begin position="125"/>
        <end position="241"/>
    </location>
</feature>
<dbReference type="EMBL" id="LGRX02000805">
    <property type="protein sequence ID" value="KAK3287555.1"/>
    <property type="molecule type" value="Genomic_DNA"/>
</dbReference>
<reference evidence="2 3" key="1">
    <citation type="journal article" date="2015" name="Genome Biol. Evol.">
        <title>Comparative Genomics of a Bacterivorous Green Alga Reveals Evolutionary Causalities and Consequences of Phago-Mixotrophic Mode of Nutrition.</title>
        <authorList>
            <person name="Burns J.A."/>
            <person name="Paasch A."/>
            <person name="Narechania A."/>
            <person name="Kim E."/>
        </authorList>
    </citation>
    <scope>NUCLEOTIDE SEQUENCE [LARGE SCALE GENOMIC DNA]</scope>
    <source>
        <strain evidence="2 3">PLY_AMNH</strain>
    </source>
</reference>
<feature type="compositionally biased region" description="Basic and acidic residues" evidence="1">
    <location>
        <begin position="192"/>
        <end position="241"/>
    </location>
</feature>
<proteinExistence type="predicted"/>
<name>A0AAE0LJV3_9CHLO</name>
<keyword evidence="3" id="KW-1185">Reference proteome</keyword>
<evidence type="ECO:0000313" key="2">
    <source>
        <dbReference type="EMBL" id="KAK3287555.1"/>
    </source>
</evidence>
<evidence type="ECO:0000313" key="3">
    <source>
        <dbReference type="Proteomes" id="UP001190700"/>
    </source>
</evidence>
<dbReference type="Proteomes" id="UP001190700">
    <property type="component" value="Unassembled WGS sequence"/>
</dbReference>
<feature type="compositionally biased region" description="Basic and acidic residues" evidence="1">
    <location>
        <begin position="162"/>
        <end position="185"/>
    </location>
</feature>
<feature type="compositionally biased region" description="Basic and acidic residues" evidence="1">
    <location>
        <begin position="125"/>
        <end position="151"/>
    </location>
</feature>